<dbReference type="InterPro" id="IPR001841">
    <property type="entry name" value="Znf_RING"/>
</dbReference>
<evidence type="ECO:0000259" key="9">
    <source>
        <dbReference type="PROSITE" id="PS50089"/>
    </source>
</evidence>
<name>A0A4S4L8N0_9AGAM</name>
<feature type="compositionally biased region" description="Basic and acidic residues" evidence="7">
    <location>
        <begin position="843"/>
        <end position="853"/>
    </location>
</feature>
<feature type="region of interest" description="Disordered" evidence="7">
    <location>
        <begin position="681"/>
        <end position="701"/>
    </location>
</feature>
<dbReference type="PANTHER" id="PTHR11986">
    <property type="entry name" value="AMINOTRANSFERASE CLASS III"/>
    <property type="match status" value="1"/>
</dbReference>
<keyword evidence="5" id="KW-0663">Pyridoxal phosphate</keyword>
<dbReference type="FunFam" id="3.40.640.10:FF:000013">
    <property type="entry name" value="4-aminobutyrate aminotransferase"/>
    <property type="match status" value="1"/>
</dbReference>
<feature type="region of interest" description="Disordered" evidence="7">
    <location>
        <begin position="986"/>
        <end position="1005"/>
    </location>
</feature>
<keyword evidence="8" id="KW-0472">Membrane</keyword>
<comment type="cofactor">
    <cofactor evidence="1">
        <name>pyridoxal 5'-phosphate</name>
        <dbReference type="ChEBI" id="CHEBI:597326"/>
    </cofactor>
</comment>
<organism evidence="10 11">
    <name type="scientific">Bondarzewia mesenterica</name>
    <dbReference type="NCBI Taxonomy" id="1095465"/>
    <lineage>
        <taxon>Eukaryota</taxon>
        <taxon>Fungi</taxon>
        <taxon>Dikarya</taxon>
        <taxon>Basidiomycota</taxon>
        <taxon>Agaricomycotina</taxon>
        <taxon>Agaricomycetes</taxon>
        <taxon>Russulales</taxon>
        <taxon>Bondarzewiaceae</taxon>
        <taxon>Bondarzewia</taxon>
    </lineage>
</organism>
<feature type="transmembrane region" description="Helical" evidence="8">
    <location>
        <begin position="707"/>
        <end position="732"/>
    </location>
</feature>
<evidence type="ECO:0000256" key="2">
    <source>
        <dbReference type="ARBA" id="ARBA00008954"/>
    </source>
</evidence>
<evidence type="ECO:0000256" key="3">
    <source>
        <dbReference type="ARBA" id="ARBA00022576"/>
    </source>
</evidence>
<dbReference type="CDD" id="cd16454">
    <property type="entry name" value="RING-H2_PA-TM-RING"/>
    <property type="match status" value="1"/>
</dbReference>
<sequence length="1005" mass="108194">MTSTYIAVPRQLEDSEVTTSTLLAGRNARLLAHRPSPSIRMLATSASLVDFGRQHVTRGVGRLTEDVFDKGEGSYVTMKSGRRLLDFTCGIGVTNLGHCHPKISQAAAEQCLTLVHGQCSIAFNEPYLRLIEKLLPMMPDKSLDSFFFWNSGSEAIEGAIKMARVITGRQNVIAMQGGYHGRTFGAMAVTKSKTVYSEGVAPLMPGVFTAPYPYWHHYSGEPATSEEELVRVCLYQVELLLSQQTAPRDTAAILVEPVLGEGGYVPAPTAWLQGLRYICDKHGILLIIDEVQSGFGRTGTNFAIEHSGVKPDIMTIAKGLANGFPLSGIVSRKELTDKLKPGSMGGTYAGSAISCAAGVAVANAFKEEDVLANVSARSKELFASLKALCEDPDVGQYILDVRGRGLMVAMEFASPSHSAFDPAVHATAPKSLASRVSKKCLQKGMLLLTTSVYETIRFIPPLNISQEDMEKGCKIFSEAVREAIAEVPTNDTQSAIAGGLNITDVSKLYLQWFGGVDSQSVSYQLVGSGSNGISKGALVHFSEEQAGNDTTTTPWIALVACDANATHTSLVDDIFTLARDRGAVGAVLYSKWSNACIINAEYANPAKFDQIMDIFSTQSLASARVIEGQFQAINVTLYGTFDPVKLNASQADINATIQAGHPTVQGYMMATLDAYNSTGDPDITGVDQNSTNTNNGQSNSKSGKTTLAMVVLYAITGCVSAMFCIVIITGAIRAIRHPERYRVAVGGSGSGGSGYGNDGRTAVLTRAILDTFPVIKFGRSGTDNGRTRTKDIEAHFEGDHTDASQSLEMRNMEEKSLDEGKEGMSATVTRSSTSDLPDSEGETSAHPRREDLPKLSTDPVDGPSIAVGSRAGPSRQTFANDPVVMPDAIGRETCPICIVDFEEGDDLRVLPCEGHHKFHQTCVDPWLLELSSSCPICRQDFQALETMLSGSTDEGHGPIEHNHSPSSPSQGSRFSRYLRFARRRHRHDYQDPTDPPMPLAPQVAL</sequence>
<keyword evidence="8" id="KW-0812">Transmembrane</keyword>
<dbReference type="OrthoDB" id="10260828at2759"/>
<dbReference type="Gene3D" id="3.40.640.10">
    <property type="entry name" value="Type I PLP-dependent aspartate aminotransferase-like (Major domain)"/>
    <property type="match status" value="1"/>
</dbReference>
<dbReference type="Pfam" id="PF13639">
    <property type="entry name" value="zf-RING_2"/>
    <property type="match status" value="1"/>
</dbReference>
<feature type="compositionally biased region" description="Basic and acidic residues" evidence="7">
    <location>
        <begin position="810"/>
        <end position="822"/>
    </location>
</feature>
<feature type="region of interest" description="Disordered" evidence="7">
    <location>
        <begin position="949"/>
        <end position="973"/>
    </location>
</feature>
<keyword evidence="3" id="KW-0032">Aminotransferase</keyword>
<feature type="compositionally biased region" description="Low complexity" evidence="7">
    <location>
        <begin position="964"/>
        <end position="973"/>
    </location>
</feature>
<keyword evidence="6" id="KW-0479">Metal-binding</keyword>
<evidence type="ECO:0000256" key="6">
    <source>
        <dbReference type="PROSITE-ProRule" id="PRU00175"/>
    </source>
</evidence>
<dbReference type="PANTHER" id="PTHR11986:SF79">
    <property type="entry name" value="ACETYLORNITHINE AMINOTRANSFERASE, MITOCHONDRIAL"/>
    <property type="match status" value="1"/>
</dbReference>
<dbReference type="PROSITE" id="PS50089">
    <property type="entry name" value="ZF_RING_2"/>
    <property type="match status" value="1"/>
</dbReference>
<dbReference type="GO" id="GO:0008483">
    <property type="term" value="F:transaminase activity"/>
    <property type="evidence" value="ECO:0007669"/>
    <property type="project" value="UniProtKB-KW"/>
</dbReference>
<feature type="domain" description="RING-type" evidence="9">
    <location>
        <begin position="894"/>
        <end position="938"/>
    </location>
</feature>
<reference evidence="10 11" key="1">
    <citation type="submission" date="2019-02" db="EMBL/GenBank/DDBJ databases">
        <title>Genome sequencing of the rare red list fungi Bondarzewia mesenterica.</title>
        <authorList>
            <person name="Buettner E."/>
            <person name="Kellner H."/>
        </authorList>
    </citation>
    <scope>NUCLEOTIDE SEQUENCE [LARGE SCALE GENOMIC DNA]</scope>
    <source>
        <strain evidence="10 11">DSM 108281</strain>
    </source>
</reference>
<dbReference type="Pfam" id="PF00202">
    <property type="entry name" value="Aminotran_3"/>
    <property type="match status" value="1"/>
</dbReference>
<feature type="compositionally biased region" description="Low complexity" evidence="7">
    <location>
        <begin position="688"/>
        <end position="701"/>
    </location>
</feature>
<evidence type="ECO:0000256" key="1">
    <source>
        <dbReference type="ARBA" id="ARBA00001933"/>
    </source>
</evidence>
<dbReference type="InterPro" id="IPR005814">
    <property type="entry name" value="Aminotrans_3"/>
</dbReference>
<dbReference type="GO" id="GO:0042802">
    <property type="term" value="F:identical protein binding"/>
    <property type="evidence" value="ECO:0007669"/>
    <property type="project" value="TreeGrafter"/>
</dbReference>
<dbReference type="CDD" id="cd00610">
    <property type="entry name" value="OAT_like"/>
    <property type="match status" value="1"/>
</dbReference>
<feature type="compositionally biased region" description="Basic and acidic residues" evidence="7">
    <location>
        <begin position="953"/>
        <end position="963"/>
    </location>
</feature>
<keyword evidence="6" id="KW-0863">Zinc-finger</keyword>
<dbReference type="InterPro" id="IPR013083">
    <property type="entry name" value="Znf_RING/FYVE/PHD"/>
</dbReference>
<dbReference type="EMBL" id="SGPL01000750">
    <property type="protein sequence ID" value="THH07795.1"/>
    <property type="molecule type" value="Genomic_DNA"/>
</dbReference>
<comment type="similarity">
    <text evidence="2">Belongs to the class-III pyridoxal-phosphate-dependent aminotransferase family.</text>
</comment>
<evidence type="ECO:0000256" key="7">
    <source>
        <dbReference type="SAM" id="MobiDB-lite"/>
    </source>
</evidence>
<evidence type="ECO:0000313" key="10">
    <source>
        <dbReference type="EMBL" id="THH07795.1"/>
    </source>
</evidence>
<dbReference type="Gene3D" id="3.30.40.10">
    <property type="entry name" value="Zinc/RING finger domain, C3HC4 (zinc finger)"/>
    <property type="match status" value="1"/>
</dbReference>
<protein>
    <recommendedName>
        <fullName evidence="9">RING-type domain-containing protein</fullName>
    </recommendedName>
</protein>
<dbReference type="SUPFAM" id="SSF57850">
    <property type="entry name" value="RING/U-box"/>
    <property type="match status" value="1"/>
</dbReference>
<feature type="region of interest" description="Disordered" evidence="7">
    <location>
        <begin position="778"/>
        <end position="879"/>
    </location>
</feature>
<dbReference type="InterPro" id="IPR015421">
    <property type="entry name" value="PyrdxlP-dep_Trfase_major"/>
</dbReference>
<dbReference type="GO" id="GO:0008270">
    <property type="term" value="F:zinc ion binding"/>
    <property type="evidence" value="ECO:0007669"/>
    <property type="project" value="UniProtKB-KW"/>
</dbReference>
<proteinExistence type="inferred from homology"/>
<feature type="compositionally biased region" description="Basic and acidic residues" evidence="7">
    <location>
        <begin position="785"/>
        <end position="802"/>
    </location>
</feature>
<dbReference type="InterPro" id="IPR015424">
    <property type="entry name" value="PyrdxlP-dep_Trfase"/>
</dbReference>
<feature type="compositionally biased region" description="Polar residues" evidence="7">
    <location>
        <begin position="826"/>
        <end position="836"/>
    </location>
</feature>
<accession>A0A4S4L8N0</accession>
<dbReference type="InterPro" id="IPR015422">
    <property type="entry name" value="PyrdxlP-dep_Trfase_small"/>
</dbReference>
<dbReference type="AlphaFoldDB" id="A0A4S4L8N0"/>
<keyword evidence="4" id="KW-0808">Transferase</keyword>
<keyword evidence="8" id="KW-1133">Transmembrane helix</keyword>
<evidence type="ECO:0000256" key="4">
    <source>
        <dbReference type="ARBA" id="ARBA00022679"/>
    </source>
</evidence>
<evidence type="ECO:0000256" key="8">
    <source>
        <dbReference type="SAM" id="Phobius"/>
    </source>
</evidence>
<dbReference type="Gene3D" id="3.90.1150.10">
    <property type="entry name" value="Aspartate Aminotransferase, domain 1"/>
    <property type="match status" value="1"/>
</dbReference>
<evidence type="ECO:0000313" key="11">
    <source>
        <dbReference type="Proteomes" id="UP000310158"/>
    </source>
</evidence>
<dbReference type="SUPFAM" id="SSF53383">
    <property type="entry name" value="PLP-dependent transferases"/>
    <property type="match status" value="1"/>
</dbReference>
<keyword evidence="6" id="KW-0862">Zinc</keyword>
<dbReference type="InterPro" id="IPR050103">
    <property type="entry name" value="Class-III_PLP-dep_AT"/>
</dbReference>
<dbReference type="GO" id="GO:0030170">
    <property type="term" value="F:pyridoxal phosphate binding"/>
    <property type="evidence" value="ECO:0007669"/>
    <property type="project" value="InterPro"/>
</dbReference>
<dbReference type="InterPro" id="IPR049704">
    <property type="entry name" value="Aminotrans_3_PPA_site"/>
</dbReference>
<keyword evidence="11" id="KW-1185">Reference proteome</keyword>
<evidence type="ECO:0000256" key="5">
    <source>
        <dbReference type="ARBA" id="ARBA00022898"/>
    </source>
</evidence>
<dbReference type="Proteomes" id="UP000310158">
    <property type="component" value="Unassembled WGS sequence"/>
</dbReference>
<dbReference type="PROSITE" id="PS00600">
    <property type="entry name" value="AA_TRANSFER_CLASS_3"/>
    <property type="match status" value="1"/>
</dbReference>
<gene>
    <name evidence="10" type="ORF">EW146_g9204</name>
</gene>
<dbReference type="SMART" id="SM00184">
    <property type="entry name" value="RING"/>
    <property type="match status" value="1"/>
</dbReference>
<comment type="caution">
    <text evidence="10">The sequence shown here is derived from an EMBL/GenBank/DDBJ whole genome shotgun (WGS) entry which is preliminary data.</text>
</comment>